<reference evidence="3 4" key="1">
    <citation type="journal article" date="2013" name="Nature">
        <title>Insights into bilaterian evolution from three spiralian genomes.</title>
        <authorList>
            <person name="Simakov O."/>
            <person name="Marletaz F."/>
            <person name="Cho S.J."/>
            <person name="Edsinger-Gonzales E."/>
            <person name="Havlak P."/>
            <person name="Hellsten U."/>
            <person name="Kuo D.H."/>
            <person name="Larsson T."/>
            <person name="Lv J."/>
            <person name="Arendt D."/>
            <person name="Savage R."/>
            <person name="Osoegawa K."/>
            <person name="de Jong P."/>
            <person name="Grimwood J."/>
            <person name="Chapman J.A."/>
            <person name="Shapiro H."/>
            <person name="Aerts A."/>
            <person name="Otillar R.P."/>
            <person name="Terry A.Y."/>
            <person name="Boore J.L."/>
            <person name="Grigoriev I.V."/>
            <person name="Lindberg D.R."/>
            <person name="Seaver E.C."/>
            <person name="Weisblat D.A."/>
            <person name="Putnam N.H."/>
            <person name="Rokhsar D.S."/>
        </authorList>
    </citation>
    <scope>NUCLEOTIDE SEQUENCE [LARGE SCALE GENOMIC DNA]</scope>
</reference>
<keyword evidence="4" id="KW-1185">Reference proteome</keyword>
<feature type="compositionally biased region" description="Basic and acidic residues" evidence="2">
    <location>
        <begin position="80"/>
        <end position="101"/>
    </location>
</feature>
<feature type="compositionally biased region" description="Polar residues" evidence="2">
    <location>
        <begin position="1117"/>
        <end position="1131"/>
    </location>
</feature>
<organism evidence="3 4">
    <name type="scientific">Lottia gigantea</name>
    <name type="common">Giant owl limpet</name>
    <dbReference type="NCBI Taxonomy" id="225164"/>
    <lineage>
        <taxon>Eukaryota</taxon>
        <taxon>Metazoa</taxon>
        <taxon>Spiralia</taxon>
        <taxon>Lophotrochozoa</taxon>
        <taxon>Mollusca</taxon>
        <taxon>Gastropoda</taxon>
        <taxon>Patellogastropoda</taxon>
        <taxon>Lottioidea</taxon>
        <taxon>Lottiidae</taxon>
        <taxon>Lottia</taxon>
    </lineage>
</organism>
<feature type="region of interest" description="Disordered" evidence="2">
    <location>
        <begin position="820"/>
        <end position="850"/>
    </location>
</feature>
<feature type="region of interest" description="Disordered" evidence="2">
    <location>
        <begin position="434"/>
        <end position="456"/>
    </location>
</feature>
<accession>V4A2C9</accession>
<feature type="compositionally biased region" description="Basic and acidic residues" evidence="2">
    <location>
        <begin position="820"/>
        <end position="848"/>
    </location>
</feature>
<dbReference type="RefSeq" id="XP_009061902.1">
    <property type="nucleotide sequence ID" value="XM_009063654.1"/>
</dbReference>
<gene>
    <name evidence="3" type="ORF">LOTGIDRAFT_166584</name>
</gene>
<dbReference type="HOGENOM" id="CLU_266504_0_0_1"/>
<evidence type="ECO:0000256" key="2">
    <source>
        <dbReference type="SAM" id="MobiDB-lite"/>
    </source>
</evidence>
<feature type="coiled-coil region" evidence="1">
    <location>
        <begin position="35"/>
        <end position="66"/>
    </location>
</feature>
<dbReference type="GeneID" id="20240383"/>
<feature type="compositionally biased region" description="Polar residues" evidence="2">
    <location>
        <begin position="609"/>
        <end position="628"/>
    </location>
</feature>
<sequence length="1243" mass="138611">MDIVNQKKVLPKEEKLTQVEELVKLQISRVEKILASSLTRTAALIERQLKNATEEDEERRKNLEKKNIISNTIETFEKGKSIKIKHDDDTNKDHSEQENKPEVTLNPVNTQKSSKTFKSVGTNTDGRIDHFQVLEDKPALGQQLVISDSTADRKRQLFAERKVYKHVTGPICTIRISDNHPTERTSSYIDESSEKMRIVVKTSNRGLSGRDVMIVSDALQKNNMEFRNRDSVHSDKESTVASNEQQVNGEEKLTLELDVSEFQTNSQIKEYVPQIASSFHVRESNIDKTSLKMQINADVIESDFSESCSTTSKRTTSKDVSGGKILIENMREKQHKRKARKTNCCSETESETSFSSKYNDFPLKFTKGAPDTNDIDLSGMINRHTRKKMFDHDERSVSEEDTELLRRSAPELPNTRKARCKRYFEKKCVSYPIASSHSHSSRGHYNGQSNRGVDCESINPQHLLSENNKKSIFKQQPKSPNKTASICSDNTSCGVSGNLSEASVEFKKLENETNEITSNIVCDRLVGDSKARTYSLLDSTDDMPANADGTYSNGNKQYHDPHGDVTLLQGVGTRKANCVSNNVEKESNLQFKENESDHTDANGNEKLESITQSRELNSDTESIQKDTTFYNREQLLSATDISGSNNSSNFETCLENTPNTVQTGRKSESTPEISDKFGEKTLQSAQTQLDDSSSAARSFEDKYHTVLGTLEKHLKVSKASKDSHDTHSDELSPNMKFSKGERSRSKSVSLEHLVSSGETLQNGPLSDPIMSKPKGRHRARLSSESHKQVAVREDSICETRSVTEETSKCVDVISVSKSESSLKVDDSTSGRLDSSIHNHSIEKEDERASSLNDTNLTVDITPKLENNHNTKPLDLTIDDSSVSAPEESSASVQKNNVVKGSCNNIDDNIVGEYSNGLDLTDTEGLDSSFYERSASRRIEIKTANESSSIDSDVSFVAESSVSSLEVFLPANDKENTQHGNISDSSVNVPLSLEYFTDIVTPVTSLRNVIDEWSEPIRKPFKLKQKSKRLNRKKVITDVYVNISGNNRKQPQSVRRTSTPCIVPRGFSVTSSIDESDRVEGESELSTSVIQYSSIHELSNTGNDNTSKISVEKSYSMNDNELTSPKSNQDLTSLPYGTDDHDDSILSNTSSLVAYQRQPNATTVTNDPVSKNTNSFLCDELEDEATTTEDVASSILPEDVDDTTDVDERLQMDETDFSDITDVLGTSTETFTKIENLNYKPNIN</sequence>
<dbReference type="KEGG" id="lgi:LOTGIDRAFT_166584"/>
<feature type="region of interest" description="Disordered" evidence="2">
    <location>
        <begin position="717"/>
        <end position="787"/>
    </location>
</feature>
<evidence type="ECO:0000313" key="3">
    <source>
        <dbReference type="EMBL" id="ESO87436.1"/>
    </source>
</evidence>
<dbReference type="EMBL" id="KB202917">
    <property type="protein sequence ID" value="ESO87436.1"/>
    <property type="molecule type" value="Genomic_DNA"/>
</dbReference>
<proteinExistence type="predicted"/>
<feature type="region of interest" description="Disordered" evidence="2">
    <location>
        <begin position="608"/>
        <end position="628"/>
    </location>
</feature>
<feature type="region of interest" description="Disordered" evidence="2">
    <location>
        <begin position="80"/>
        <end position="123"/>
    </location>
</feature>
<dbReference type="Proteomes" id="UP000030746">
    <property type="component" value="Unassembled WGS sequence"/>
</dbReference>
<feature type="compositionally biased region" description="Basic and acidic residues" evidence="2">
    <location>
        <begin position="717"/>
        <end position="730"/>
    </location>
</feature>
<evidence type="ECO:0000256" key="1">
    <source>
        <dbReference type="SAM" id="Coils"/>
    </source>
</evidence>
<keyword evidence="1" id="KW-0175">Coiled coil</keyword>
<dbReference type="AlphaFoldDB" id="V4A2C9"/>
<protein>
    <submittedName>
        <fullName evidence="3">Uncharacterized protein</fullName>
    </submittedName>
</protein>
<name>V4A2C9_LOTGI</name>
<feature type="compositionally biased region" description="Polar residues" evidence="2">
    <location>
        <begin position="640"/>
        <end position="664"/>
    </location>
</feature>
<feature type="region of interest" description="Disordered" evidence="2">
    <location>
        <begin position="1117"/>
        <end position="1137"/>
    </location>
</feature>
<feature type="compositionally biased region" description="Basic and acidic residues" evidence="2">
    <location>
        <begin position="665"/>
        <end position="674"/>
    </location>
</feature>
<feature type="compositionally biased region" description="Polar residues" evidence="2">
    <location>
        <begin position="106"/>
        <end position="123"/>
    </location>
</feature>
<dbReference type="CTD" id="20240383"/>
<feature type="region of interest" description="Disordered" evidence="2">
    <location>
        <begin position="640"/>
        <end position="674"/>
    </location>
</feature>
<evidence type="ECO:0000313" key="4">
    <source>
        <dbReference type="Proteomes" id="UP000030746"/>
    </source>
</evidence>